<dbReference type="EMBL" id="BAFN01000001">
    <property type="protein sequence ID" value="GAN34878.1"/>
    <property type="molecule type" value="Genomic_DNA"/>
</dbReference>
<organism evidence="1 2">
    <name type="scientific">Candidatus Brocadia sinica JPN1</name>
    <dbReference type="NCBI Taxonomy" id="1197129"/>
    <lineage>
        <taxon>Bacteria</taxon>
        <taxon>Pseudomonadati</taxon>
        <taxon>Planctomycetota</taxon>
        <taxon>Candidatus Brocadiia</taxon>
        <taxon>Candidatus Brocadiales</taxon>
        <taxon>Candidatus Brocadiaceae</taxon>
        <taxon>Candidatus Brocadia</taxon>
    </lineage>
</organism>
<keyword evidence="2" id="KW-1185">Reference proteome</keyword>
<dbReference type="RefSeq" id="WP_052564823.1">
    <property type="nucleotide sequence ID" value="NZ_BAFN01000001.1"/>
</dbReference>
<reference evidence="2" key="1">
    <citation type="journal article" date="2015" name="Genome Announc.">
        <title>Draft Genome Sequence of an Anaerobic Ammonium-Oxidizing Bacterium, "Candidatus Brocadia sinica".</title>
        <authorList>
            <person name="Oshiki M."/>
            <person name="Shinyako-Hata K."/>
            <person name="Satoh H."/>
            <person name="Okabe S."/>
        </authorList>
    </citation>
    <scope>NUCLEOTIDE SEQUENCE [LARGE SCALE GENOMIC DNA]</scope>
    <source>
        <strain evidence="2">JPN1</strain>
    </source>
</reference>
<proteinExistence type="predicted"/>
<evidence type="ECO:0008006" key="3">
    <source>
        <dbReference type="Google" id="ProtNLM"/>
    </source>
</evidence>
<comment type="caution">
    <text evidence="1">The sequence shown here is derived from an EMBL/GenBank/DDBJ whole genome shotgun (WGS) entry which is preliminary data.</text>
</comment>
<evidence type="ECO:0000313" key="1">
    <source>
        <dbReference type="EMBL" id="GAN34878.1"/>
    </source>
</evidence>
<accession>A0ABQ0K1R2</accession>
<sequence>MAKQNEVKLIITTDNKDAITGIQNVGESFKKLELETGSLVSRIKSHWLGFAGAIYSAKKFIDFFIFDTANAAEELKRLSFQTSVGTDMLQAFKQVALTSGVHLNELSLSLFQFSQRLADATNGVGDSQDIFHALGIELYDTKGRLRDTGDLFIDTSRKFANMVDGFQKIDLAEKVFGRGSRAILPMFQELSENIDEIKNKQPIFSEDEINQAKQFNDNIAITKENFKELGYVVGNIVIPNLNEFFDVIKKGIIPENSWIKLIDPWGLMNRIGKSPLATSWEWFKKLVDLAEEYTDKLAGIKTEVMNLQSIRLQPNPVFGAFGLPGELTQGITKARKTEPAIIFNEKQWLKDQAEFEKSVGEAFREEGRLAAEAMKLEEEAAKRKQEVYADMFEALKFDSARYYDYRRDLLEKQRNEEIAITGDVMLDWEAFYARLRELDEERILRTNDFVGGIKVFYSELEREGFTWAKGAKGMMEDFASGGASALSKFEHSIETDTKNIGKHLKDFIGDFSDAFIDAVNRMTAEWLMSQMFTGIGSAFGIGGARSMGIGGTAGTTQAGGWFTPPPIGNMSAQGAGSAGGQVIVQQSISMNMSFVDGQDGERFLQKHSPVIQKIVGDSVDRSRAFAAQLRGNR</sequence>
<gene>
    <name evidence="1" type="ORF">BROSI_A3422</name>
</gene>
<name>A0ABQ0K1R2_9BACT</name>
<dbReference type="Proteomes" id="UP000032309">
    <property type="component" value="Unassembled WGS sequence"/>
</dbReference>
<evidence type="ECO:0000313" key="2">
    <source>
        <dbReference type="Proteomes" id="UP000032309"/>
    </source>
</evidence>
<protein>
    <recommendedName>
        <fullName evidence="3">Phage tail tape measure protein</fullName>
    </recommendedName>
</protein>